<organism evidence="1 2">
    <name type="scientific">Ailuropoda melanoleuca</name>
    <name type="common">Giant panda</name>
    <dbReference type="NCBI Taxonomy" id="9646"/>
    <lineage>
        <taxon>Eukaryota</taxon>
        <taxon>Metazoa</taxon>
        <taxon>Chordata</taxon>
        <taxon>Craniata</taxon>
        <taxon>Vertebrata</taxon>
        <taxon>Euteleostomi</taxon>
        <taxon>Mammalia</taxon>
        <taxon>Eutheria</taxon>
        <taxon>Laurasiatheria</taxon>
        <taxon>Carnivora</taxon>
        <taxon>Caniformia</taxon>
        <taxon>Ursidae</taxon>
        <taxon>Ailuropoda</taxon>
    </lineage>
</organism>
<dbReference type="InParanoid" id="A0A7N5PAA6"/>
<reference evidence="1 2" key="1">
    <citation type="journal article" date="2010" name="Nature">
        <title>The sequence and de novo assembly of the giant panda genome.</title>
        <authorList>
            <person name="Li R."/>
            <person name="Fan W."/>
            <person name="Tian G."/>
            <person name="Zhu H."/>
            <person name="He L."/>
            <person name="Cai J."/>
            <person name="Huang Q."/>
            <person name="Cai Q."/>
            <person name="Li B."/>
            <person name="Bai Y."/>
            <person name="Zhang Z."/>
            <person name="Zhang Y."/>
            <person name="Wang W."/>
            <person name="Li J."/>
            <person name="Wei F."/>
            <person name="Li H."/>
            <person name="Jian M."/>
            <person name="Li J."/>
            <person name="Zhang Z."/>
            <person name="Nielsen R."/>
            <person name="Li D."/>
            <person name="Gu W."/>
            <person name="Yang Z."/>
            <person name="Xuan Z."/>
            <person name="Ryder O.A."/>
            <person name="Leung F.C."/>
            <person name="Zhou Y."/>
            <person name="Cao J."/>
            <person name="Sun X."/>
            <person name="Fu Y."/>
            <person name="Fang X."/>
            <person name="Guo X."/>
            <person name="Wang B."/>
            <person name="Hou R."/>
            <person name="Shen F."/>
            <person name="Mu B."/>
            <person name="Ni P."/>
            <person name="Lin R."/>
            <person name="Qian W."/>
            <person name="Wang G."/>
            <person name="Yu C."/>
            <person name="Nie W."/>
            <person name="Wang J."/>
            <person name="Wu Z."/>
            <person name="Liang H."/>
            <person name="Min J."/>
            <person name="Wu Q."/>
            <person name="Cheng S."/>
            <person name="Ruan J."/>
            <person name="Wang M."/>
            <person name="Shi Z."/>
            <person name="Wen M."/>
            <person name="Liu B."/>
            <person name="Ren X."/>
            <person name="Zheng H."/>
            <person name="Dong D."/>
            <person name="Cook K."/>
            <person name="Shan G."/>
            <person name="Zhang H."/>
            <person name="Kosiol C."/>
            <person name="Xie X."/>
            <person name="Lu Z."/>
            <person name="Zheng H."/>
            <person name="Li Y."/>
            <person name="Steiner C.C."/>
            <person name="Lam T.T."/>
            <person name="Lin S."/>
            <person name="Zhang Q."/>
            <person name="Li G."/>
            <person name="Tian J."/>
            <person name="Gong T."/>
            <person name="Liu H."/>
            <person name="Zhang D."/>
            <person name="Fang L."/>
            <person name="Ye C."/>
            <person name="Zhang J."/>
            <person name="Hu W."/>
            <person name="Xu A."/>
            <person name="Ren Y."/>
            <person name="Zhang G."/>
            <person name="Bruford M.W."/>
            <person name="Li Q."/>
            <person name="Ma L."/>
            <person name="Guo Y."/>
            <person name="An N."/>
            <person name="Hu Y."/>
            <person name="Zheng Y."/>
            <person name="Shi Y."/>
            <person name="Li Z."/>
            <person name="Liu Q."/>
            <person name="Chen Y."/>
            <person name="Zhao J."/>
            <person name="Qu N."/>
            <person name="Zhao S."/>
            <person name="Tian F."/>
            <person name="Wang X."/>
            <person name="Wang H."/>
            <person name="Xu L."/>
            <person name="Liu X."/>
            <person name="Vinar T."/>
            <person name="Wang Y."/>
            <person name="Lam T.W."/>
            <person name="Yiu S.M."/>
            <person name="Liu S."/>
            <person name="Zhang H."/>
            <person name="Li D."/>
            <person name="Huang Y."/>
            <person name="Wang X."/>
            <person name="Yang G."/>
            <person name="Jiang Z."/>
            <person name="Wang J."/>
            <person name="Qin N."/>
            <person name="Li L."/>
            <person name="Li J."/>
            <person name="Bolund L."/>
            <person name="Kristiansen K."/>
            <person name="Wong G.K."/>
            <person name="Olson M."/>
            <person name="Zhang X."/>
            <person name="Li S."/>
            <person name="Yang H."/>
            <person name="Wang J."/>
            <person name="Wang J."/>
        </authorList>
    </citation>
    <scope>NUCLEOTIDE SEQUENCE [LARGE SCALE GENOMIC DNA]</scope>
</reference>
<name>A0A7N5PAA6_AILME</name>
<reference evidence="1" key="3">
    <citation type="submission" date="2025-09" db="UniProtKB">
        <authorList>
            <consortium name="Ensembl"/>
        </authorList>
    </citation>
    <scope>IDENTIFICATION</scope>
</reference>
<evidence type="ECO:0000313" key="1">
    <source>
        <dbReference type="Ensembl" id="ENSAMEP00000041719.1"/>
    </source>
</evidence>
<proteinExistence type="predicted"/>
<dbReference type="AlphaFoldDB" id="A0A7N5PAA6"/>
<dbReference type="Proteomes" id="UP000008912">
    <property type="component" value="Unassembled WGS sequence"/>
</dbReference>
<evidence type="ECO:0000313" key="2">
    <source>
        <dbReference type="Proteomes" id="UP000008912"/>
    </source>
</evidence>
<dbReference type="GeneTree" id="ENSGT01030000240059"/>
<reference evidence="1" key="2">
    <citation type="submission" date="2025-08" db="UniProtKB">
        <authorList>
            <consortium name="Ensembl"/>
        </authorList>
    </citation>
    <scope>IDENTIFICATION</scope>
</reference>
<protein>
    <submittedName>
        <fullName evidence="1">Uncharacterized protein</fullName>
    </submittedName>
</protein>
<accession>A0A7N5PAA6</accession>
<keyword evidence="2" id="KW-1185">Reference proteome</keyword>
<sequence>MKHLVVQRVVRHLEPPLDLKYGIQLLVIHQRELQHLGVVIHLVMQHLVTEVQLPVLGRIDGMRLPKQKEIPQDMGVDGQKLLVLIEGVIPLVKHQLLERVKENHVGMRHRQVRWVAAPLY</sequence>
<dbReference type="Ensembl" id="ENSAMET00000032751.1">
    <property type="protein sequence ID" value="ENSAMEP00000041719.1"/>
    <property type="gene ID" value="ENSAMEG00000026044.1"/>
</dbReference>